<gene>
    <name evidence="2" type="ORF">ACFQ19_05530</name>
</gene>
<sequence>MSNDKNQRGKDDDNLIKKTSQEANKFFDHTVDTSGKIIKSISGEGGLVEKATDASGNILKGAAGKAYDIIEKTSEAPGNLYKSVKGRKNQRGEERKDHKDE</sequence>
<dbReference type="EMBL" id="JBHTKK010000004">
    <property type="protein sequence ID" value="MFD1065479.1"/>
    <property type="molecule type" value="Genomic_DNA"/>
</dbReference>
<comment type="caution">
    <text evidence="2">The sequence shown here is derived from an EMBL/GenBank/DDBJ whole genome shotgun (WGS) entry which is preliminary data.</text>
</comment>
<keyword evidence="3" id="KW-1185">Reference proteome</keyword>
<name>A0ABW3ND20_9BACI</name>
<accession>A0ABW3ND20</accession>
<proteinExistence type="predicted"/>
<feature type="region of interest" description="Disordered" evidence="1">
    <location>
        <begin position="1"/>
        <end position="23"/>
    </location>
</feature>
<dbReference type="RefSeq" id="WP_379591126.1">
    <property type="nucleotide sequence ID" value="NZ_JBHTKK010000004.1"/>
</dbReference>
<dbReference type="Proteomes" id="UP001597041">
    <property type="component" value="Unassembled WGS sequence"/>
</dbReference>
<feature type="compositionally biased region" description="Basic and acidic residues" evidence="1">
    <location>
        <begin position="90"/>
        <end position="101"/>
    </location>
</feature>
<protein>
    <submittedName>
        <fullName evidence="2">Uncharacterized protein</fullName>
    </submittedName>
</protein>
<organism evidence="2 3">
    <name type="scientific">Oceanobacillus locisalsi</name>
    <dbReference type="NCBI Taxonomy" id="546107"/>
    <lineage>
        <taxon>Bacteria</taxon>
        <taxon>Bacillati</taxon>
        <taxon>Bacillota</taxon>
        <taxon>Bacilli</taxon>
        <taxon>Bacillales</taxon>
        <taxon>Bacillaceae</taxon>
        <taxon>Oceanobacillus</taxon>
    </lineage>
</organism>
<evidence type="ECO:0000313" key="2">
    <source>
        <dbReference type="EMBL" id="MFD1065479.1"/>
    </source>
</evidence>
<evidence type="ECO:0000313" key="3">
    <source>
        <dbReference type="Proteomes" id="UP001597041"/>
    </source>
</evidence>
<evidence type="ECO:0000256" key="1">
    <source>
        <dbReference type="SAM" id="MobiDB-lite"/>
    </source>
</evidence>
<reference evidence="3" key="1">
    <citation type="journal article" date="2019" name="Int. J. Syst. Evol. Microbiol.">
        <title>The Global Catalogue of Microorganisms (GCM) 10K type strain sequencing project: providing services to taxonomists for standard genome sequencing and annotation.</title>
        <authorList>
            <consortium name="The Broad Institute Genomics Platform"/>
            <consortium name="The Broad Institute Genome Sequencing Center for Infectious Disease"/>
            <person name="Wu L."/>
            <person name="Ma J."/>
        </authorList>
    </citation>
    <scope>NUCLEOTIDE SEQUENCE [LARGE SCALE GENOMIC DNA]</scope>
    <source>
        <strain evidence="3">CCUG 56608</strain>
    </source>
</reference>
<feature type="region of interest" description="Disordered" evidence="1">
    <location>
        <begin position="76"/>
        <end position="101"/>
    </location>
</feature>